<feature type="region of interest" description="Disordered" evidence="1">
    <location>
        <begin position="180"/>
        <end position="233"/>
    </location>
</feature>
<dbReference type="AlphaFoldDB" id="A0A6N2AZ68"/>
<feature type="compositionally biased region" description="Basic and acidic residues" evidence="1">
    <location>
        <begin position="197"/>
        <end position="207"/>
    </location>
</feature>
<organism evidence="2">
    <name type="scientific">Solanum chilense</name>
    <name type="common">Tomato</name>
    <name type="synonym">Lycopersicon chilense</name>
    <dbReference type="NCBI Taxonomy" id="4083"/>
    <lineage>
        <taxon>Eukaryota</taxon>
        <taxon>Viridiplantae</taxon>
        <taxon>Streptophyta</taxon>
        <taxon>Embryophyta</taxon>
        <taxon>Tracheophyta</taxon>
        <taxon>Spermatophyta</taxon>
        <taxon>Magnoliopsida</taxon>
        <taxon>eudicotyledons</taxon>
        <taxon>Gunneridae</taxon>
        <taxon>Pentapetalae</taxon>
        <taxon>asterids</taxon>
        <taxon>lamiids</taxon>
        <taxon>Solanales</taxon>
        <taxon>Solanaceae</taxon>
        <taxon>Solanoideae</taxon>
        <taxon>Solaneae</taxon>
        <taxon>Solanum</taxon>
        <taxon>Solanum subgen. Lycopersicon</taxon>
    </lineage>
</organism>
<feature type="compositionally biased region" description="Polar residues" evidence="1">
    <location>
        <begin position="224"/>
        <end position="233"/>
    </location>
</feature>
<feature type="region of interest" description="Disordered" evidence="1">
    <location>
        <begin position="98"/>
        <end position="147"/>
    </location>
</feature>
<dbReference type="EMBL" id="RXGB01005450">
    <property type="protein sequence ID" value="TMW87855.1"/>
    <property type="molecule type" value="Genomic_DNA"/>
</dbReference>
<protein>
    <submittedName>
        <fullName evidence="2">Uncharacterized protein</fullName>
    </submittedName>
</protein>
<reference evidence="2" key="1">
    <citation type="submission" date="2019-05" db="EMBL/GenBank/DDBJ databases">
        <title>The de novo reference genome and transcriptome assemblies of the wild tomato species Solanum chilense.</title>
        <authorList>
            <person name="Stam R."/>
            <person name="Nosenko T."/>
            <person name="Hoerger A.C."/>
            <person name="Stephan W."/>
            <person name="Seidel M.A."/>
            <person name="Kuhn J.M.M."/>
            <person name="Haberer G."/>
            <person name="Tellier A."/>
        </authorList>
    </citation>
    <scope>NUCLEOTIDE SEQUENCE</scope>
    <source>
        <tissue evidence="2">Mature leaves</tissue>
    </source>
</reference>
<feature type="compositionally biased region" description="Basic and acidic residues" evidence="1">
    <location>
        <begin position="98"/>
        <end position="131"/>
    </location>
</feature>
<gene>
    <name evidence="2" type="ORF">EJD97_019386</name>
</gene>
<evidence type="ECO:0000256" key="1">
    <source>
        <dbReference type="SAM" id="MobiDB-lite"/>
    </source>
</evidence>
<proteinExistence type="predicted"/>
<feature type="region of interest" description="Disordered" evidence="1">
    <location>
        <begin position="16"/>
        <end position="37"/>
    </location>
</feature>
<comment type="caution">
    <text evidence="2">The sequence shown here is derived from an EMBL/GenBank/DDBJ whole genome shotgun (WGS) entry which is preliminary data.</text>
</comment>
<sequence length="486" mass="54756">MLTALSEIEPISFYSPSAVESRSSAPSSSQKDTPDNLFYSIDLNSTSLPTGPGPLQEMLPDNLFEGYLPKHTASESNILAAREELVIESFAMMREEARAEQTEALQREEVERREGEMSRKGKEKVVEEAPRRRPTTRSAAQKLMDDALKASARSTAAIRSARTFKVSNFKMPESDVVELSAEDVENKSKKKRSGNKKAKDSKKVEKAKSKKKSSAGKRKISQGPVAQNRSDESVNMQEVVDSLRKQAFLAGRVFDMGIINLPGMDSLHDMVEIQSWLHLFNRKSPILYEEEVREFYYNIQFKEDVSILTRVNDNVVHLDEGLWSKILRIPTTKVAGIYKKVMKSEYQLVFEFVNKVFLPRTEKWTSATSADLFLVEMLCSFEALNLPGIMLEHIYKIVIERKGVHGMGYGYFLTEVFKLFEIPLSVGKVGTNEGPGTSVVQHLERENAELKARITALQKKAIKDNDAANARLTLIIQFLSHQPPPS</sequence>
<accession>A0A6N2AZ68</accession>
<feature type="compositionally biased region" description="Low complexity" evidence="1">
    <location>
        <begin position="16"/>
        <end position="29"/>
    </location>
</feature>
<feature type="compositionally biased region" description="Basic residues" evidence="1">
    <location>
        <begin position="208"/>
        <end position="220"/>
    </location>
</feature>
<name>A0A6N2AZ68_SOLCI</name>
<evidence type="ECO:0000313" key="2">
    <source>
        <dbReference type="EMBL" id="TMW87855.1"/>
    </source>
</evidence>